<dbReference type="Gene3D" id="3.30.160.60">
    <property type="entry name" value="Classic Zinc Finger"/>
    <property type="match status" value="5"/>
</dbReference>
<feature type="region of interest" description="Disordered" evidence="12">
    <location>
        <begin position="232"/>
        <end position="429"/>
    </location>
</feature>
<keyword evidence="15" id="KW-1185">Reference proteome</keyword>
<keyword evidence="6" id="KW-0562">Pair-rule protein</keyword>
<dbReference type="Pfam" id="PF00096">
    <property type="entry name" value="zf-C2H2"/>
    <property type="match status" value="5"/>
</dbReference>
<keyword evidence="3" id="KW-0479">Metal-binding</keyword>
<dbReference type="SUPFAM" id="SSF57667">
    <property type="entry name" value="beta-beta-alpha zinc fingers"/>
    <property type="match status" value="3"/>
</dbReference>
<accession>A0A8S9XHQ1</accession>
<evidence type="ECO:0000256" key="3">
    <source>
        <dbReference type="ARBA" id="ARBA00022723"/>
    </source>
</evidence>
<evidence type="ECO:0000256" key="8">
    <source>
        <dbReference type="ARBA" id="ARBA00023015"/>
    </source>
</evidence>
<proteinExistence type="predicted"/>
<evidence type="ECO:0000256" key="12">
    <source>
        <dbReference type="SAM" id="MobiDB-lite"/>
    </source>
</evidence>
<evidence type="ECO:0000256" key="7">
    <source>
        <dbReference type="ARBA" id="ARBA00022833"/>
    </source>
</evidence>
<dbReference type="PANTHER" id="PTHR14196">
    <property type="entry name" value="ODD-SKIPPED - RELATED"/>
    <property type="match status" value="1"/>
</dbReference>
<evidence type="ECO:0000256" key="9">
    <source>
        <dbReference type="ARBA" id="ARBA00023163"/>
    </source>
</evidence>
<dbReference type="InterPro" id="IPR013087">
    <property type="entry name" value="Znf_C2H2_type"/>
</dbReference>
<dbReference type="FunFam" id="3.30.160.60:FF:000318">
    <property type="entry name" value="Odd-skipped-related transciption factor 2"/>
    <property type="match status" value="1"/>
</dbReference>
<dbReference type="GO" id="GO:0008270">
    <property type="term" value="F:zinc ion binding"/>
    <property type="evidence" value="ECO:0007669"/>
    <property type="project" value="UniProtKB-KW"/>
</dbReference>
<evidence type="ECO:0000256" key="10">
    <source>
        <dbReference type="ARBA" id="ARBA00023242"/>
    </source>
</evidence>
<feature type="compositionally biased region" description="Basic and acidic residues" evidence="12">
    <location>
        <begin position="247"/>
        <end position="264"/>
    </location>
</feature>
<sequence>MHRDSAFVPVMPSRGVRLYGGPSDELVAMMADKRKELALHALHGLPPPPAYGLFPAGAAPPAFPFPPPAPSLFPPTSSGRLLRAPGRAARPKKQFICKFCNRQFTKSYNLLIHERTHTDERPYSCDICGKAFRRQDHLRDHRYIHSKEKPFKCGECGKGFCQSRTLAVHKILHLEESPHKCPVCSRSFNQRSNLKTHLLTHTDHKPYECGSCGKVFRRNCDLRRHALTHAVGDVPPDALSDSPENLSSRDADGGSRSASLERCEMMQFRRNSPSPRRERSPSPGPSYRQHSPSPLPYRQHSPSPLPLYRRNVSPSPPVRRRSPSPQTRCHHPTENYTMRPTVFVRKDLHAPGTSSSSSSGIVFRRPEPPDVPSRWLKREEPPPDNPGRWLKRDEPPAEQPPPTPPPQAPAPQPAPPPKKGFSIEDIMRR</sequence>
<evidence type="ECO:0000256" key="6">
    <source>
        <dbReference type="ARBA" id="ARBA00022788"/>
    </source>
</evidence>
<dbReference type="SMART" id="SM00355">
    <property type="entry name" value="ZnF_C2H2"/>
    <property type="match status" value="5"/>
</dbReference>
<dbReference type="AlphaFoldDB" id="A0A8S9XHQ1"/>
<dbReference type="PROSITE" id="PS00028">
    <property type="entry name" value="ZINC_FINGER_C2H2_1"/>
    <property type="match status" value="5"/>
</dbReference>
<keyword evidence="7" id="KW-0862">Zinc</keyword>
<keyword evidence="4" id="KW-0677">Repeat</keyword>
<keyword evidence="2" id="KW-0217">Developmental protein</keyword>
<dbReference type="FunFam" id="3.30.160.60:FF:000958">
    <property type="entry name" value="Odd skipped"/>
    <property type="match status" value="1"/>
</dbReference>
<dbReference type="GO" id="GO:0000977">
    <property type="term" value="F:RNA polymerase II transcription regulatory region sequence-specific DNA binding"/>
    <property type="evidence" value="ECO:0007669"/>
    <property type="project" value="TreeGrafter"/>
</dbReference>
<dbReference type="FunFam" id="3.30.160.60:FF:000311">
    <property type="entry name" value="protein odd-skipped-related 2 isoform X1"/>
    <property type="match status" value="1"/>
</dbReference>
<keyword evidence="8" id="KW-0805">Transcription regulation</keyword>
<dbReference type="Proteomes" id="UP000466442">
    <property type="component" value="Unassembled WGS sequence"/>
</dbReference>
<dbReference type="InterPro" id="IPR050717">
    <property type="entry name" value="C2H2-ZF_Transcription_Reg"/>
</dbReference>
<evidence type="ECO:0000256" key="1">
    <source>
        <dbReference type="ARBA" id="ARBA00004123"/>
    </source>
</evidence>
<gene>
    <name evidence="14" type="ORF">GE061_017058</name>
</gene>
<evidence type="ECO:0000313" key="15">
    <source>
        <dbReference type="Proteomes" id="UP000466442"/>
    </source>
</evidence>
<feature type="domain" description="C2H2-type" evidence="13">
    <location>
        <begin position="179"/>
        <end position="206"/>
    </location>
</feature>
<dbReference type="EMBL" id="WIXP02000007">
    <property type="protein sequence ID" value="KAF6208600.1"/>
    <property type="molecule type" value="Genomic_DNA"/>
</dbReference>
<protein>
    <recommendedName>
        <fullName evidence="13">C2H2-type domain-containing protein</fullName>
    </recommendedName>
</protein>
<feature type="domain" description="C2H2-type" evidence="13">
    <location>
        <begin position="207"/>
        <end position="230"/>
    </location>
</feature>
<dbReference type="InterPro" id="IPR036236">
    <property type="entry name" value="Znf_C2H2_sf"/>
</dbReference>
<keyword evidence="5 11" id="KW-0863">Zinc-finger</keyword>
<feature type="compositionally biased region" description="Pro residues" evidence="12">
    <location>
        <begin position="397"/>
        <end position="418"/>
    </location>
</feature>
<evidence type="ECO:0000256" key="5">
    <source>
        <dbReference type="ARBA" id="ARBA00022771"/>
    </source>
</evidence>
<feature type="domain" description="C2H2-type" evidence="13">
    <location>
        <begin position="123"/>
        <end position="150"/>
    </location>
</feature>
<feature type="domain" description="C2H2-type" evidence="13">
    <location>
        <begin position="95"/>
        <end position="122"/>
    </location>
</feature>
<comment type="subcellular location">
    <subcellularLocation>
        <location evidence="1">Nucleus</location>
    </subcellularLocation>
</comment>
<dbReference type="OrthoDB" id="9451254at2759"/>
<dbReference type="FunFam" id="3.30.160.60:FF:000148">
    <property type="entry name" value="zinc finger protein Gfi-1"/>
    <property type="match status" value="1"/>
</dbReference>
<evidence type="ECO:0000313" key="14">
    <source>
        <dbReference type="EMBL" id="KAF6208600.1"/>
    </source>
</evidence>
<dbReference type="GO" id="GO:0000981">
    <property type="term" value="F:DNA-binding transcription factor activity, RNA polymerase II-specific"/>
    <property type="evidence" value="ECO:0007669"/>
    <property type="project" value="TreeGrafter"/>
</dbReference>
<dbReference type="GO" id="GO:0005634">
    <property type="term" value="C:nucleus"/>
    <property type="evidence" value="ECO:0007669"/>
    <property type="project" value="UniProtKB-SubCell"/>
</dbReference>
<feature type="domain" description="C2H2-type" evidence="13">
    <location>
        <begin position="151"/>
        <end position="178"/>
    </location>
</feature>
<evidence type="ECO:0000256" key="4">
    <source>
        <dbReference type="ARBA" id="ARBA00022737"/>
    </source>
</evidence>
<evidence type="ECO:0000256" key="11">
    <source>
        <dbReference type="PROSITE-ProRule" id="PRU00042"/>
    </source>
</evidence>
<dbReference type="PROSITE" id="PS50157">
    <property type="entry name" value="ZINC_FINGER_C2H2_2"/>
    <property type="match status" value="5"/>
</dbReference>
<comment type="caution">
    <text evidence="14">The sequence shown here is derived from an EMBL/GenBank/DDBJ whole genome shotgun (WGS) entry which is preliminary data.</text>
</comment>
<dbReference type="PANTHER" id="PTHR14196:SF0">
    <property type="entry name" value="PROTEIN BOWEL"/>
    <property type="match status" value="1"/>
</dbReference>
<keyword evidence="9" id="KW-0804">Transcription</keyword>
<evidence type="ECO:0000259" key="13">
    <source>
        <dbReference type="PROSITE" id="PS50157"/>
    </source>
</evidence>
<organism evidence="14 15">
    <name type="scientific">Apolygus lucorum</name>
    <name type="common">Small green plant bug</name>
    <name type="synonym">Lygocoris lucorum</name>
    <dbReference type="NCBI Taxonomy" id="248454"/>
    <lineage>
        <taxon>Eukaryota</taxon>
        <taxon>Metazoa</taxon>
        <taxon>Ecdysozoa</taxon>
        <taxon>Arthropoda</taxon>
        <taxon>Hexapoda</taxon>
        <taxon>Insecta</taxon>
        <taxon>Pterygota</taxon>
        <taxon>Neoptera</taxon>
        <taxon>Paraneoptera</taxon>
        <taxon>Hemiptera</taxon>
        <taxon>Heteroptera</taxon>
        <taxon>Panheteroptera</taxon>
        <taxon>Cimicomorpha</taxon>
        <taxon>Miridae</taxon>
        <taxon>Mirini</taxon>
        <taxon>Apolygus</taxon>
    </lineage>
</organism>
<dbReference type="GO" id="GO:0007366">
    <property type="term" value="P:periodic partitioning by pair rule gene"/>
    <property type="evidence" value="ECO:0007669"/>
    <property type="project" value="UniProtKB-KW"/>
</dbReference>
<dbReference type="GO" id="GO:0048619">
    <property type="term" value="P:embryonic hindgut morphogenesis"/>
    <property type="evidence" value="ECO:0007669"/>
    <property type="project" value="TreeGrafter"/>
</dbReference>
<name>A0A8S9XHQ1_APOLU</name>
<dbReference type="FunFam" id="3.30.160.60:FF:000254">
    <property type="entry name" value="Odd-skipped related transciption factor 1"/>
    <property type="match status" value="1"/>
</dbReference>
<keyword evidence="10" id="KW-0539">Nucleus</keyword>
<evidence type="ECO:0000256" key="2">
    <source>
        <dbReference type="ARBA" id="ARBA00022473"/>
    </source>
</evidence>
<reference evidence="14" key="1">
    <citation type="journal article" date="2021" name="Mol. Ecol. Resour.">
        <title>Apolygus lucorum genome provides insights into omnivorousness and mesophyll feeding.</title>
        <authorList>
            <person name="Liu Y."/>
            <person name="Liu H."/>
            <person name="Wang H."/>
            <person name="Huang T."/>
            <person name="Liu B."/>
            <person name="Yang B."/>
            <person name="Yin L."/>
            <person name="Li B."/>
            <person name="Zhang Y."/>
            <person name="Zhang S."/>
            <person name="Jiang F."/>
            <person name="Zhang X."/>
            <person name="Ren Y."/>
            <person name="Wang B."/>
            <person name="Wang S."/>
            <person name="Lu Y."/>
            <person name="Wu K."/>
            <person name="Fan W."/>
            <person name="Wang G."/>
        </authorList>
    </citation>
    <scope>NUCLEOTIDE SEQUENCE</scope>
    <source>
        <strain evidence="14">12Hb</strain>
    </source>
</reference>